<feature type="signal peptide" evidence="1">
    <location>
        <begin position="1"/>
        <end position="21"/>
    </location>
</feature>
<protein>
    <submittedName>
        <fullName evidence="2">Putative glycine rich protein</fullName>
    </submittedName>
</protein>
<accession>A0A0K8RFN0</accession>
<sequence length="66" mass="7021">MIRNILIAALLIAALCGLAAAQFGYYGGYGRRFGGYGFGRGFGYGGYGRGFYGGYGRGFYGRGFYG</sequence>
<dbReference type="EMBL" id="GADI01003912">
    <property type="protein sequence ID" value="JAA69896.1"/>
    <property type="molecule type" value="mRNA"/>
</dbReference>
<evidence type="ECO:0000256" key="1">
    <source>
        <dbReference type="SAM" id="SignalP"/>
    </source>
</evidence>
<keyword evidence="1" id="KW-0732">Signal</keyword>
<name>A0A0K8RFN0_IXORI</name>
<dbReference type="AlphaFoldDB" id="A0A0K8RFN0"/>
<organism evidence="2">
    <name type="scientific">Ixodes ricinus</name>
    <name type="common">Common tick</name>
    <name type="synonym">Acarus ricinus</name>
    <dbReference type="NCBI Taxonomy" id="34613"/>
    <lineage>
        <taxon>Eukaryota</taxon>
        <taxon>Metazoa</taxon>
        <taxon>Ecdysozoa</taxon>
        <taxon>Arthropoda</taxon>
        <taxon>Chelicerata</taxon>
        <taxon>Arachnida</taxon>
        <taxon>Acari</taxon>
        <taxon>Parasitiformes</taxon>
        <taxon>Ixodida</taxon>
        <taxon>Ixodoidea</taxon>
        <taxon>Ixodidae</taxon>
        <taxon>Ixodinae</taxon>
        <taxon>Ixodes</taxon>
    </lineage>
</organism>
<proteinExistence type="evidence at transcript level"/>
<reference evidence="2" key="1">
    <citation type="submission" date="2012-12" db="EMBL/GenBank/DDBJ databases">
        <title>Identification and characterization of a phenylalanine ammonia-lyase gene family in Isatis indigotica Fort.</title>
        <authorList>
            <person name="Liu Q."/>
            <person name="Chen J."/>
            <person name="Zhou X."/>
            <person name="Di P."/>
            <person name="Xiao Y."/>
            <person name="Xuan H."/>
            <person name="Zhang L."/>
            <person name="Chen W."/>
        </authorList>
    </citation>
    <scope>NUCLEOTIDE SEQUENCE</scope>
    <source>
        <tissue evidence="2">Salivary gland</tissue>
    </source>
</reference>
<feature type="chain" id="PRO_5005517319" evidence="1">
    <location>
        <begin position="22"/>
        <end position="66"/>
    </location>
</feature>
<evidence type="ECO:0000313" key="2">
    <source>
        <dbReference type="EMBL" id="JAA69896.1"/>
    </source>
</evidence>